<proteinExistence type="predicted"/>
<evidence type="ECO:0000313" key="5">
    <source>
        <dbReference type="Proteomes" id="UP001524318"/>
    </source>
</evidence>
<accession>A0ABT1LLS6</accession>
<dbReference type="RefSeq" id="WP_254748680.1">
    <property type="nucleotide sequence ID" value="NZ_JANCLV010000003.1"/>
</dbReference>
<evidence type="ECO:0000313" key="4">
    <source>
        <dbReference type="EMBL" id="MCP8999408.1"/>
    </source>
</evidence>
<sequence length="400" mass="40870">MKGTALMATHGGIEHGGTRDNNPDGLARSRQVPVPSAEFFGWVRSQGIRRGSKRWLGGVASGTAIRMGVPVAAVRTAFVALSLFSGLGLFLYGLAWALLPGDDGRIHAEQAAHGKWSAGMTGAALMALLGLSGTYLSLFEVPSNNWWTYWPLTWLAAVVYLISAHSRAGTAGRSRPRPAAPHVRPNQHRPADPGNPLVAVVSGIAFIVAGVTLFLASGDATDVSRQAVALAWAAAAAVLGLGIVAAGLAGRSSGILGFLAVAALVAAALSGGFNALGNVAVGRTFSWAPESTGQLMDGYSIAAGSGQLDLTSLTGTGPLPSDTTVAINTAASTVAILIPADNPVRINSQVAFSTVQDNLGGNTTGIWNPHEHTYSPDAPGGTLVLDLRGAFSTISIKGPS</sequence>
<comment type="caution">
    <text evidence="4">The sequence shown here is derived from an EMBL/GenBank/DDBJ whole genome shotgun (WGS) entry which is preliminary data.</text>
</comment>
<feature type="domain" description="Phage shock protein PspC N-terminal" evidence="3">
    <location>
        <begin position="49"/>
        <end position="100"/>
    </location>
</feature>
<keyword evidence="2" id="KW-0472">Membrane</keyword>
<protein>
    <submittedName>
        <fullName evidence="4">PspC domain-containing protein</fullName>
    </submittedName>
</protein>
<dbReference type="EMBL" id="JANCLV010000003">
    <property type="protein sequence ID" value="MCP8999408.1"/>
    <property type="molecule type" value="Genomic_DNA"/>
</dbReference>
<gene>
    <name evidence="4" type="ORF">NFC73_06595</name>
</gene>
<dbReference type="InterPro" id="IPR007168">
    <property type="entry name" value="Phageshock_PspC_N"/>
</dbReference>
<reference evidence="4 5" key="1">
    <citation type="submission" date="2022-06" db="EMBL/GenBank/DDBJ databases">
        <title>Pseudarthrobacter sp. strain RMG13 Genome sequencing and assembly.</title>
        <authorList>
            <person name="Kim I."/>
        </authorList>
    </citation>
    <scope>NUCLEOTIDE SEQUENCE [LARGE SCALE GENOMIC DNA]</scope>
    <source>
        <strain evidence="4 5">RMG13</strain>
    </source>
</reference>
<dbReference type="Pfam" id="PF04024">
    <property type="entry name" value="PspC"/>
    <property type="match status" value="1"/>
</dbReference>
<feature type="compositionally biased region" description="Basic and acidic residues" evidence="1">
    <location>
        <begin position="12"/>
        <end position="22"/>
    </location>
</feature>
<feature type="transmembrane region" description="Helical" evidence="2">
    <location>
        <begin position="119"/>
        <end position="139"/>
    </location>
</feature>
<keyword evidence="5" id="KW-1185">Reference proteome</keyword>
<feature type="region of interest" description="Disordered" evidence="1">
    <location>
        <begin position="169"/>
        <end position="192"/>
    </location>
</feature>
<evidence type="ECO:0000256" key="2">
    <source>
        <dbReference type="SAM" id="Phobius"/>
    </source>
</evidence>
<keyword evidence="2" id="KW-0812">Transmembrane</keyword>
<evidence type="ECO:0000259" key="3">
    <source>
        <dbReference type="Pfam" id="PF04024"/>
    </source>
</evidence>
<feature type="transmembrane region" description="Helical" evidence="2">
    <location>
        <begin position="197"/>
        <end position="216"/>
    </location>
</feature>
<feature type="transmembrane region" description="Helical" evidence="2">
    <location>
        <begin position="228"/>
        <end position="249"/>
    </location>
</feature>
<evidence type="ECO:0000256" key="1">
    <source>
        <dbReference type="SAM" id="MobiDB-lite"/>
    </source>
</evidence>
<feature type="transmembrane region" description="Helical" evidence="2">
    <location>
        <begin position="76"/>
        <end position="99"/>
    </location>
</feature>
<organism evidence="4 5">
    <name type="scientific">Pseudarthrobacter humi</name>
    <dbReference type="NCBI Taxonomy" id="2952523"/>
    <lineage>
        <taxon>Bacteria</taxon>
        <taxon>Bacillati</taxon>
        <taxon>Actinomycetota</taxon>
        <taxon>Actinomycetes</taxon>
        <taxon>Micrococcales</taxon>
        <taxon>Micrococcaceae</taxon>
        <taxon>Pseudarthrobacter</taxon>
    </lineage>
</organism>
<name>A0ABT1LLS6_9MICC</name>
<keyword evidence="2" id="KW-1133">Transmembrane helix</keyword>
<feature type="region of interest" description="Disordered" evidence="1">
    <location>
        <begin position="1"/>
        <end position="28"/>
    </location>
</feature>
<feature type="transmembrane region" description="Helical" evidence="2">
    <location>
        <begin position="255"/>
        <end position="276"/>
    </location>
</feature>
<feature type="transmembrane region" description="Helical" evidence="2">
    <location>
        <begin position="146"/>
        <end position="163"/>
    </location>
</feature>
<dbReference type="Proteomes" id="UP001524318">
    <property type="component" value="Unassembled WGS sequence"/>
</dbReference>